<sequence length="243" mass="26228">MVVVTGGSSGIGKEIVLKLAKRRIKVTIVDLDAPSYRLPPNVSFFSADLSDATEISRVAKQIVSDHGDPTVLINNAGIGSPMSILTCLESKIRKVFEVNMIAPIFLAKHFLPAMIRRNHGHVVNVRSMASFSTQATNVDYGCTKSGLLALNEGLLQEMNIIHPTWVKTPLIANLIAKGKLKDDAVSAERVADAIVDQLHTGYGAQVVVPNSLAWASMMRGLPSWIQEGLRDKVSASLLNAMDS</sequence>
<reference evidence="4" key="1">
    <citation type="journal article" date="2020" name="BMC Genomics">
        <title>Correction to: Identification and distribution of gene clusters required for synthesis of sphingolipid metabolism inhibitors in diverse species of the filamentous fungus Fusarium.</title>
        <authorList>
            <person name="Kim H.S."/>
            <person name="Lohmar J.M."/>
            <person name="Busman M."/>
            <person name="Brown D.W."/>
            <person name="Naumann T.A."/>
            <person name="Divon H.H."/>
            <person name="Lysoe E."/>
            <person name="Uhlig S."/>
            <person name="Proctor R.H."/>
        </authorList>
    </citation>
    <scope>NUCLEOTIDE SEQUENCE</scope>
    <source>
        <strain evidence="4">NRRL 45417</strain>
    </source>
</reference>
<dbReference type="Gene3D" id="3.40.50.720">
    <property type="entry name" value="NAD(P)-binding Rossmann-like Domain"/>
    <property type="match status" value="1"/>
</dbReference>
<dbReference type="OrthoDB" id="10253736at2759"/>
<evidence type="ECO:0000313" key="5">
    <source>
        <dbReference type="Proteomes" id="UP000604273"/>
    </source>
</evidence>
<proteinExistence type="inferred from homology"/>
<organism evidence="4 5">
    <name type="scientific">Fusarium gaditjirri</name>
    <dbReference type="NCBI Taxonomy" id="282569"/>
    <lineage>
        <taxon>Eukaryota</taxon>
        <taxon>Fungi</taxon>
        <taxon>Dikarya</taxon>
        <taxon>Ascomycota</taxon>
        <taxon>Pezizomycotina</taxon>
        <taxon>Sordariomycetes</taxon>
        <taxon>Hypocreomycetidae</taxon>
        <taxon>Hypocreales</taxon>
        <taxon>Nectriaceae</taxon>
        <taxon>Fusarium</taxon>
        <taxon>Fusarium nisikadoi species complex</taxon>
    </lineage>
</organism>
<evidence type="ECO:0000256" key="1">
    <source>
        <dbReference type="ARBA" id="ARBA00006484"/>
    </source>
</evidence>
<evidence type="ECO:0000256" key="2">
    <source>
        <dbReference type="ARBA" id="ARBA00023002"/>
    </source>
</evidence>
<dbReference type="AlphaFoldDB" id="A0A8H4T2W7"/>
<accession>A0A8H4T2W7</accession>
<dbReference type="PRINTS" id="PR00081">
    <property type="entry name" value="GDHRDH"/>
</dbReference>
<comment type="similarity">
    <text evidence="1 3">Belongs to the short-chain dehydrogenases/reductases (SDR) family.</text>
</comment>
<evidence type="ECO:0000313" key="4">
    <source>
        <dbReference type="EMBL" id="KAF4950262.1"/>
    </source>
</evidence>
<dbReference type="PANTHER" id="PTHR24322:SF736">
    <property type="entry name" value="RETINOL DEHYDROGENASE 10"/>
    <property type="match status" value="1"/>
</dbReference>
<reference evidence="4" key="2">
    <citation type="submission" date="2020-05" db="EMBL/GenBank/DDBJ databases">
        <authorList>
            <person name="Kim H.-S."/>
            <person name="Proctor R.H."/>
            <person name="Brown D.W."/>
        </authorList>
    </citation>
    <scope>NUCLEOTIDE SEQUENCE</scope>
    <source>
        <strain evidence="4">NRRL 45417</strain>
    </source>
</reference>
<dbReference type="Proteomes" id="UP000604273">
    <property type="component" value="Unassembled WGS sequence"/>
</dbReference>
<gene>
    <name evidence="4" type="ORF">FGADI_8313</name>
</gene>
<keyword evidence="2" id="KW-0560">Oxidoreductase</keyword>
<keyword evidence="5" id="KW-1185">Reference proteome</keyword>
<comment type="caution">
    <text evidence="4">The sequence shown here is derived from an EMBL/GenBank/DDBJ whole genome shotgun (WGS) entry which is preliminary data.</text>
</comment>
<name>A0A8H4T2W7_9HYPO</name>
<dbReference type="InterPro" id="IPR036291">
    <property type="entry name" value="NAD(P)-bd_dom_sf"/>
</dbReference>
<dbReference type="PRINTS" id="PR00080">
    <property type="entry name" value="SDRFAMILY"/>
</dbReference>
<dbReference type="PANTHER" id="PTHR24322">
    <property type="entry name" value="PKSB"/>
    <property type="match status" value="1"/>
</dbReference>
<dbReference type="GO" id="GO:0016616">
    <property type="term" value="F:oxidoreductase activity, acting on the CH-OH group of donors, NAD or NADP as acceptor"/>
    <property type="evidence" value="ECO:0007669"/>
    <property type="project" value="TreeGrafter"/>
</dbReference>
<protein>
    <submittedName>
        <fullName evidence="4">Uncharacterized protein</fullName>
    </submittedName>
</protein>
<dbReference type="InterPro" id="IPR002347">
    <property type="entry name" value="SDR_fam"/>
</dbReference>
<evidence type="ECO:0000256" key="3">
    <source>
        <dbReference type="RuleBase" id="RU000363"/>
    </source>
</evidence>
<dbReference type="EMBL" id="JABFAI010000216">
    <property type="protein sequence ID" value="KAF4950262.1"/>
    <property type="molecule type" value="Genomic_DNA"/>
</dbReference>
<dbReference type="SUPFAM" id="SSF51735">
    <property type="entry name" value="NAD(P)-binding Rossmann-fold domains"/>
    <property type="match status" value="1"/>
</dbReference>
<dbReference type="Pfam" id="PF00106">
    <property type="entry name" value="adh_short"/>
    <property type="match status" value="1"/>
</dbReference>